<keyword evidence="3" id="KW-0732">Signal</keyword>
<keyword evidence="2" id="KW-0812">Transmembrane</keyword>
<accession>A0A4Y7QH07</accession>
<reference evidence="4 5" key="1">
    <citation type="submission" date="2018-06" db="EMBL/GenBank/DDBJ databases">
        <title>A transcriptomic atlas of mushroom development highlights an independent origin of complex multicellularity.</title>
        <authorList>
            <consortium name="DOE Joint Genome Institute"/>
            <person name="Krizsan K."/>
            <person name="Almasi E."/>
            <person name="Merenyi Z."/>
            <person name="Sahu N."/>
            <person name="Viragh M."/>
            <person name="Koszo T."/>
            <person name="Mondo S."/>
            <person name="Kiss B."/>
            <person name="Balint B."/>
            <person name="Kues U."/>
            <person name="Barry K."/>
            <person name="Hegedus J.C."/>
            <person name="Henrissat B."/>
            <person name="Johnson J."/>
            <person name="Lipzen A."/>
            <person name="Ohm R."/>
            <person name="Nagy I."/>
            <person name="Pangilinan J."/>
            <person name="Yan J."/>
            <person name="Xiong Y."/>
            <person name="Grigoriev I.V."/>
            <person name="Hibbett D.S."/>
            <person name="Nagy L.G."/>
        </authorList>
    </citation>
    <scope>NUCLEOTIDE SEQUENCE [LARGE SCALE GENOMIC DNA]</scope>
    <source>
        <strain evidence="4 5">SZMC22713</strain>
    </source>
</reference>
<feature type="region of interest" description="Disordered" evidence="1">
    <location>
        <begin position="215"/>
        <end position="322"/>
    </location>
</feature>
<dbReference type="EMBL" id="ML170161">
    <property type="protein sequence ID" value="TDL26705.1"/>
    <property type="molecule type" value="Genomic_DNA"/>
</dbReference>
<evidence type="ECO:0000256" key="2">
    <source>
        <dbReference type="SAM" id="Phobius"/>
    </source>
</evidence>
<feature type="transmembrane region" description="Helical" evidence="2">
    <location>
        <begin position="189"/>
        <end position="211"/>
    </location>
</feature>
<keyword evidence="2" id="KW-0472">Membrane</keyword>
<evidence type="ECO:0000313" key="5">
    <source>
        <dbReference type="Proteomes" id="UP000294933"/>
    </source>
</evidence>
<evidence type="ECO:0000256" key="1">
    <source>
        <dbReference type="SAM" id="MobiDB-lite"/>
    </source>
</evidence>
<dbReference type="STRING" id="50990.A0A4Y7QH07"/>
<dbReference type="OrthoDB" id="3234968at2759"/>
<dbReference type="VEuPathDB" id="FungiDB:BD410DRAFT_742100"/>
<protein>
    <recommendedName>
        <fullName evidence="6">Mid2 domain-containing protein</fullName>
    </recommendedName>
</protein>
<feature type="compositionally biased region" description="Polar residues" evidence="1">
    <location>
        <begin position="245"/>
        <end position="264"/>
    </location>
</feature>
<dbReference type="AlphaFoldDB" id="A0A4Y7QH07"/>
<sequence length="322" mass="33272">MCSQKWSCSVLLQILVLCALSAAASASNITVTTRDSRISYAGQWVDQDNGGHKFTGTYGSSFNFTFQGSAIYYFTMVSVNGGVAAFVVDSLPQEELDASRGSNSSVNTTVVPTVLFSAVNLDPQANHTLTVSYVGPGALGGPYVDFYYLMYTTSDSSSAGAGSSSPSSSPSPTNPSGVKSQSKSNAATIGGAVGGVCGGILVLAGLAFLLIRQRRKPQSDTSTVTPYTDGEGSSILTGPLLVPPSATSSKSPRPTIPSPTQMQTRAPGPPLSTIPSFFPAEQNVGAPSRIDMSVPDPRLSSPTETSDVFGAGSMSDPPPQYH</sequence>
<evidence type="ECO:0000256" key="3">
    <source>
        <dbReference type="SAM" id="SignalP"/>
    </source>
</evidence>
<proteinExistence type="predicted"/>
<feature type="chain" id="PRO_5021482703" description="Mid2 domain-containing protein" evidence="3">
    <location>
        <begin position="27"/>
        <end position="322"/>
    </location>
</feature>
<dbReference type="Proteomes" id="UP000294933">
    <property type="component" value="Unassembled WGS sequence"/>
</dbReference>
<feature type="compositionally biased region" description="Low complexity" evidence="1">
    <location>
        <begin position="159"/>
        <end position="177"/>
    </location>
</feature>
<feature type="signal peptide" evidence="3">
    <location>
        <begin position="1"/>
        <end position="26"/>
    </location>
</feature>
<organism evidence="4 5">
    <name type="scientific">Rickenella mellea</name>
    <dbReference type="NCBI Taxonomy" id="50990"/>
    <lineage>
        <taxon>Eukaryota</taxon>
        <taxon>Fungi</taxon>
        <taxon>Dikarya</taxon>
        <taxon>Basidiomycota</taxon>
        <taxon>Agaricomycotina</taxon>
        <taxon>Agaricomycetes</taxon>
        <taxon>Hymenochaetales</taxon>
        <taxon>Rickenellaceae</taxon>
        <taxon>Rickenella</taxon>
    </lineage>
</organism>
<gene>
    <name evidence="4" type="ORF">BD410DRAFT_742100</name>
</gene>
<dbReference type="Gene3D" id="2.60.120.260">
    <property type="entry name" value="Galactose-binding domain-like"/>
    <property type="match status" value="1"/>
</dbReference>
<evidence type="ECO:0008006" key="6">
    <source>
        <dbReference type="Google" id="ProtNLM"/>
    </source>
</evidence>
<evidence type="ECO:0000313" key="4">
    <source>
        <dbReference type="EMBL" id="TDL26705.1"/>
    </source>
</evidence>
<keyword evidence="2" id="KW-1133">Transmembrane helix</keyword>
<feature type="region of interest" description="Disordered" evidence="1">
    <location>
        <begin position="159"/>
        <end position="183"/>
    </location>
</feature>
<name>A0A4Y7QH07_9AGAM</name>
<keyword evidence="5" id="KW-1185">Reference proteome</keyword>